<organism evidence="1 2">
    <name type="scientific">Colletotrichum chrysophilum</name>
    <dbReference type="NCBI Taxonomy" id="1836956"/>
    <lineage>
        <taxon>Eukaryota</taxon>
        <taxon>Fungi</taxon>
        <taxon>Dikarya</taxon>
        <taxon>Ascomycota</taxon>
        <taxon>Pezizomycotina</taxon>
        <taxon>Sordariomycetes</taxon>
        <taxon>Hypocreomycetidae</taxon>
        <taxon>Glomerellales</taxon>
        <taxon>Glomerellaceae</taxon>
        <taxon>Colletotrichum</taxon>
        <taxon>Colletotrichum gloeosporioides species complex</taxon>
    </lineage>
</organism>
<reference evidence="1" key="1">
    <citation type="submission" date="2023-01" db="EMBL/GenBank/DDBJ databases">
        <title>Colletotrichum chrysophilum M932 genome sequence.</title>
        <authorList>
            <person name="Baroncelli R."/>
        </authorList>
    </citation>
    <scope>NUCLEOTIDE SEQUENCE</scope>
    <source>
        <strain evidence="1">M932</strain>
    </source>
</reference>
<evidence type="ECO:0000313" key="2">
    <source>
        <dbReference type="Proteomes" id="UP001243330"/>
    </source>
</evidence>
<gene>
    <name evidence="1" type="ORF">CCHR01_16911</name>
</gene>
<name>A0AAD9A2X5_9PEZI</name>
<comment type="caution">
    <text evidence="1">The sequence shown here is derived from an EMBL/GenBank/DDBJ whole genome shotgun (WGS) entry which is preliminary data.</text>
</comment>
<sequence length="117" mass="12938">MSLHWNLLSWKIQCDDHNFDPTVLNNSTTTLAREASFRRDGDSQEALRLGQHLKQHFGANGLLTHRIDIIVEEHGVGSELQQLKANMALCHALHGAVPDAALLTKLKNVVGGEHVNT</sequence>
<dbReference type="EMBL" id="JAQOWY010000560">
    <property type="protein sequence ID" value="KAK1840456.1"/>
    <property type="molecule type" value="Genomic_DNA"/>
</dbReference>
<protein>
    <submittedName>
        <fullName evidence="1">Uncharacterized protein</fullName>
    </submittedName>
</protein>
<accession>A0AAD9A2X5</accession>
<evidence type="ECO:0000313" key="1">
    <source>
        <dbReference type="EMBL" id="KAK1840456.1"/>
    </source>
</evidence>
<dbReference type="Proteomes" id="UP001243330">
    <property type="component" value="Unassembled WGS sequence"/>
</dbReference>
<dbReference type="AlphaFoldDB" id="A0AAD9A2X5"/>
<proteinExistence type="predicted"/>
<keyword evidence="2" id="KW-1185">Reference proteome</keyword>